<dbReference type="PANTHER" id="PTHR40124">
    <property type="match status" value="1"/>
</dbReference>
<evidence type="ECO:0000313" key="4">
    <source>
        <dbReference type="EMBL" id="SDL06967.1"/>
    </source>
</evidence>
<protein>
    <recommendedName>
        <fullName evidence="3">Polysaccharide lyase 14 domain-containing protein</fullName>
    </recommendedName>
</protein>
<dbReference type="EMBL" id="FNGH01000002">
    <property type="protein sequence ID" value="SDL06967.1"/>
    <property type="molecule type" value="Genomic_DNA"/>
</dbReference>
<dbReference type="Gene3D" id="2.60.120.200">
    <property type="match status" value="1"/>
</dbReference>
<dbReference type="AlphaFoldDB" id="A0A1G9H214"/>
<reference evidence="5" key="1">
    <citation type="submission" date="2016-10" db="EMBL/GenBank/DDBJ databases">
        <authorList>
            <person name="Varghese N."/>
            <person name="Submissions S."/>
        </authorList>
    </citation>
    <scope>NUCLEOTIDE SEQUENCE [LARGE SCALE GENOMIC DNA]</scope>
    <source>
        <strain evidence="5">AAP</strain>
    </source>
</reference>
<accession>A0A1G9H214</accession>
<proteinExistence type="predicted"/>
<dbReference type="Pfam" id="PF21294">
    <property type="entry name" value="Polysacc_lyase_14"/>
    <property type="match status" value="1"/>
</dbReference>
<keyword evidence="2" id="KW-0732">Signal</keyword>
<evidence type="ECO:0000256" key="1">
    <source>
        <dbReference type="SAM" id="MobiDB-lite"/>
    </source>
</evidence>
<dbReference type="Proteomes" id="UP000199107">
    <property type="component" value="Unassembled WGS sequence"/>
</dbReference>
<sequence length="298" mass="32360">MMAMPIPHALPATATLAATALMASLPLAADDVDDGLSVAASERCSARYSEVVHHRPARDATTPKQAVRRGFDTQRDWGTEHNVEVLAPGEGGLDQPVLRVHYPAGTSSPGDDDDGRGQGGAGFYTEDAALAGAERACLRYQVRFADGFDFVRGGKLPGLYGGEGPSGGDPADGENGFSMRFMWREQGQGELYEYVVNQDEDHGASVGRGLWHFPTDRWVSIEQEVVLNHPDRDDGIARVWIDGAPVLEQRGIVYRTSERVGIEGVMFSTFFGGHGEGWRTPRDQYADFGDFRLYVPGA</sequence>
<evidence type="ECO:0000313" key="5">
    <source>
        <dbReference type="Proteomes" id="UP000199107"/>
    </source>
</evidence>
<dbReference type="STRING" id="48727.SAMN05192555_102326"/>
<evidence type="ECO:0000259" key="3">
    <source>
        <dbReference type="Pfam" id="PF21294"/>
    </source>
</evidence>
<name>A0A1G9H214_9GAMM</name>
<feature type="chain" id="PRO_5011741742" description="Polysaccharide lyase 14 domain-containing protein" evidence="2">
    <location>
        <begin position="30"/>
        <end position="298"/>
    </location>
</feature>
<feature type="domain" description="Polysaccharide lyase 14" evidence="3">
    <location>
        <begin position="95"/>
        <end position="291"/>
    </location>
</feature>
<dbReference type="PANTHER" id="PTHR40124:SF1">
    <property type="entry name" value="DISAGGREGATASE RELATED REPEAT PROTEIN"/>
    <property type="match status" value="1"/>
</dbReference>
<keyword evidence="5" id="KW-1185">Reference proteome</keyword>
<feature type="region of interest" description="Disordered" evidence="1">
    <location>
        <begin position="87"/>
        <end position="121"/>
    </location>
</feature>
<feature type="signal peptide" evidence="2">
    <location>
        <begin position="1"/>
        <end position="29"/>
    </location>
</feature>
<organism evidence="4 5">
    <name type="scientific">Franzmannia pantelleriensis</name>
    <dbReference type="NCBI Taxonomy" id="48727"/>
    <lineage>
        <taxon>Bacteria</taxon>
        <taxon>Pseudomonadati</taxon>
        <taxon>Pseudomonadota</taxon>
        <taxon>Gammaproteobacteria</taxon>
        <taxon>Oceanospirillales</taxon>
        <taxon>Halomonadaceae</taxon>
        <taxon>Franzmannia</taxon>
    </lineage>
</organism>
<gene>
    <name evidence="4" type="ORF">SAMN05192555_102326</name>
</gene>
<evidence type="ECO:0000256" key="2">
    <source>
        <dbReference type="SAM" id="SignalP"/>
    </source>
</evidence>
<dbReference type="InterPro" id="IPR048958">
    <property type="entry name" value="Polysacc_lyase_14"/>
</dbReference>